<dbReference type="AlphaFoldDB" id="A0A7V2F5T0"/>
<accession>A0A7V2F5T0</accession>
<dbReference type="GO" id="GO:0015288">
    <property type="term" value="F:porin activity"/>
    <property type="evidence" value="ECO:0007669"/>
    <property type="project" value="InterPro"/>
</dbReference>
<name>A0A7V2F5T0_RHOMR</name>
<evidence type="ECO:0000313" key="3">
    <source>
        <dbReference type="EMBL" id="HER95392.1"/>
    </source>
</evidence>
<dbReference type="Gene3D" id="2.40.160.180">
    <property type="entry name" value="Carbohydrate-selective porin OprB"/>
    <property type="match status" value="1"/>
</dbReference>
<dbReference type="PANTHER" id="PTHR37944:SF1">
    <property type="entry name" value="PORIN B"/>
    <property type="match status" value="1"/>
</dbReference>
<gene>
    <name evidence="3" type="ORF">ENO59_02570</name>
</gene>
<dbReference type="InterPro" id="IPR052932">
    <property type="entry name" value="OprB_Porin"/>
</dbReference>
<comment type="similarity">
    <text evidence="1 2">Belongs to the OprB family.</text>
</comment>
<proteinExistence type="inferred from homology"/>
<dbReference type="GO" id="GO:0016020">
    <property type="term" value="C:membrane"/>
    <property type="evidence" value="ECO:0007669"/>
    <property type="project" value="InterPro"/>
</dbReference>
<dbReference type="EMBL" id="DSGB01000003">
    <property type="protein sequence ID" value="HER95392.1"/>
    <property type="molecule type" value="Genomic_DNA"/>
</dbReference>
<organism evidence="3">
    <name type="scientific">Rhodothermus marinus</name>
    <name type="common">Rhodothermus obamensis</name>
    <dbReference type="NCBI Taxonomy" id="29549"/>
    <lineage>
        <taxon>Bacteria</taxon>
        <taxon>Pseudomonadati</taxon>
        <taxon>Rhodothermota</taxon>
        <taxon>Rhodothermia</taxon>
        <taxon>Rhodothermales</taxon>
        <taxon>Rhodothermaceae</taxon>
        <taxon>Rhodothermus</taxon>
    </lineage>
</organism>
<dbReference type="PANTHER" id="PTHR37944">
    <property type="entry name" value="PORIN B"/>
    <property type="match status" value="1"/>
</dbReference>
<reference evidence="3" key="1">
    <citation type="journal article" date="2020" name="mSystems">
        <title>Genome- and Community-Level Interaction Insights into Carbon Utilization and Element Cycling Functions of Hydrothermarchaeota in Hydrothermal Sediment.</title>
        <authorList>
            <person name="Zhou Z."/>
            <person name="Liu Y."/>
            <person name="Xu W."/>
            <person name="Pan J."/>
            <person name="Luo Z.H."/>
            <person name="Li M."/>
        </authorList>
    </citation>
    <scope>NUCLEOTIDE SEQUENCE [LARGE SCALE GENOMIC DNA]</scope>
    <source>
        <strain evidence="3">SpSt-143</strain>
    </source>
</reference>
<dbReference type="Pfam" id="PF04966">
    <property type="entry name" value="OprB"/>
    <property type="match status" value="1"/>
</dbReference>
<sequence length="383" mass="42257">MTFSILAFILSNLWIATADTHRSSAALGLAYTIELWSPLSGARPHLAWRDKVDVMLTLRLSPQTTVFLYGLGTQGKSLSESLGVVQTLSNIEAPASWRLYEAFVEYLAAAKRLSVLAGLYDLSSEFDVLSTAGLFLNSSFGTGPELAQSRPQGPSIFPITSLGIRLRTMFTPRVYGQLAVLDGVPGDPRHPAGTHIRFGANDGLLLVAEVGFHPKHLTDPAWHLTSRLTEVDDAPKVAFGLWYYTARFERLDAGRQRGNAGAYVLGEARLTEKMPQAVWFFLRIGIADPRVNRFAYYTGGGLSAKGWIRPEDHMGIGLAAVHHSPHYNLSQGKTNATEWVVEGTYLWHFSARLHLQFDLQWVHQPDTLPGSLLAGGVRLLWHP</sequence>
<dbReference type="InterPro" id="IPR038673">
    <property type="entry name" value="OprB_sf"/>
</dbReference>
<dbReference type="InterPro" id="IPR007049">
    <property type="entry name" value="Carb-sel_porin_OprB"/>
</dbReference>
<protein>
    <recommendedName>
        <fullName evidence="4">Porin</fullName>
    </recommendedName>
</protein>
<comment type="caution">
    <text evidence="3">The sequence shown here is derived from an EMBL/GenBank/DDBJ whole genome shotgun (WGS) entry which is preliminary data.</text>
</comment>
<evidence type="ECO:0008006" key="4">
    <source>
        <dbReference type="Google" id="ProtNLM"/>
    </source>
</evidence>
<evidence type="ECO:0000256" key="2">
    <source>
        <dbReference type="RuleBase" id="RU363072"/>
    </source>
</evidence>
<dbReference type="GO" id="GO:0008643">
    <property type="term" value="P:carbohydrate transport"/>
    <property type="evidence" value="ECO:0007669"/>
    <property type="project" value="InterPro"/>
</dbReference>
<evidence type="ECO:0000256" key="1">
    <source>
        <dbReference type="ARBA" id="ARBA00008769"/>
    </source>
</evidence>